<accession>A0ACB9M322</accession>
<sequence length="93" mass="11029">MLSRVIVLGILDVGKERLRGENRNFRSVKKSQKIHSWCGKGTNENQIERDLEWWFCVLGLEVWCCTFVEDLNWIDSIYLLVMFVTTVGYGWWL</sequence>
<comment type="caution">
    <text evidence="1">The sequence shown here is derived from an EMBL/GenBank/DDBJ whole genome shotgun (WGS) entry which is preliminary data.</text>
</comment>
<proteinExistence type="predicted"/>
<keyword evidence="2" id="KW-1185">Reference proteome</keyword>
<gene>
    <name evidence="1" type="ORF">L6164_026105</name>
</gene>
<evidence type="ECO:0000313" key="2">
    <source>
        <dbReference type="Proteomes" id="UP000828941"/>
    </source>
</evidence>
<protein>
    <submittedName>
        <fullName evidence="1">Uncharacterized protein</fullName>
    </submittedName>
</protein>
<organism evidence="1 2">
    <name type="scientific">Bauhinia variegata</name>
    <name type="common">Purple orchid tree</name>
    <name type="synonym">Phanera variegata</name>
    <dbReference type="NCBI Taxonomy" id="167791"/>
    <lineage>
        <taxon>Eukaryota</taxon>
        <taxon>Viridiplantae</taxon>
        <taxon>Streptophyta</taxon>
        <taxon>Embryophyta</taxon>
        <taxon>Tracheophyta</taxon>
        <taxon>Spermatophyta</taxon>
        <taxon>Magnoliopsida</taxon>
        <taxon>eudicotyledons</taxon>
        <taxon>Gunneridae</taxon>
        <taxon>Pentapetalae</taxon>
        <taxon>rosids</taxon>
        <taxon>fabids</taxon>
        <taxon>Fabales</taxon>
        <taxon>Fabaceae</taxon>
        <taxon>Cercidoideae</taxon>
        <taxon>Cercideae</taxon>
        <taxon>Bauhiniinae</taxon>
        <taxon>Bauhinia</taxon>
    </lineage>
</organism>
<dbReference type="EMBL" id="CM039435">
    <property type="protein sequence ID" value="KAI4318318.1"/>
    <property type="molecule type" value="Genomic_DNA"/>
</dbReference>
<evidence type="ECO:0000313" key="1">
    <source>
        <dbReference type="EMBL" id="KAI4318318.1"/>
    </source>
</evidence>
<reference evidence="1 2" key="1">
    <citation type="journal article" date="2022" name="DNA Res.">
        <title>Chromosomal-level genome assembly of the orchid tree Bauhinia variegata (Leguminosae; Cercidoideae) supports the allotetraploid origin hypothesis of Bauhinia.</title>
        <authorList>
            <person name="Zhong Y."/>
            <person name="Chen Y."/>
            <person name="Zheng D."/>
            <person name="Pang J."/>
            <person name="Liu Y."/>
            <person name="Luo S."/>
            <person name="Meng S."/>
            <person name="Qian L."/>
            <person name="Wei D."/>
            <person name="Dai S."/>
            <person name="Zhou R."/>
        </authorList>
    </citation>
    <scope>NUCLEOTIDE SEQUENCE [LARGE SCALE GENOMIC DNA]</scope>
    <source>
        <strain evidence="1">BV-YZ2020</strain>
    </source>
</reference>
<dbReference type="Proteomes" id="UP000828941">
    <property type="component" value="Chromosome 10"/>
</dbReference>
<name>A0ACB9M322_BAUVA</name>